<evidence type="ECO:0000256" key="1">
    <source>
        <dbReference type="SAM" id="Phobius"/>
    </source>
</evidence>
<proteinExistence type="predicted"/>
<keyword evidence="1" id="KW-0812">Transmembrane</keyword>
<keyword evidence="1" id="KW-1133">Transmembrane helix</keyword>
<evidence type="ECO:0000313" key="2">
    <source>
        <dbReference type="EMBL" id="EGK71294.1"/>
    </source>
</evidence>
<dbReference type="AlphaFoldDB" id="F5REG3"/>
<sequence>MWHALRDAVRRWLASLGGSPALPLTLDRRRIFVLPSAVGLVWGGALVAMLLTAINYTLSLGFALVFMLAGLGQVALLHTFRNLLGLTLKELPPEPVFAGQPARFALALDNASSRARPALRLAMAGSDEALDIDVAADAALTFHLRVPATRRGWIAPGRLTLSTRYPLGLIRAWSYGQPQQRCLVYPQPESDRPPLPPGDAGTLGLRARGDGSDEFAALRAHRAADSPRHVAWKAWARSPDAPLLTKQFDGQDGGELWLDLERLSATMPLEQRLARLTGWALDADAAGLRYGLALPGQRIAPDRGPAHRARVLAALALFGLPS</sequence>
<dbReference type="eggNOG" id="COG1721">
    <property type="taxonomic scope" value="Bacteria"/>
</dbReference>
<keyword evidence="3" id="KW-1185">Reference proteome</keyword>
<reference evidence="2 3" key="1">
    <citation type="journal article" date="2011" name="J. Bacteriol.">
        <title>Genome sequence of Methyloversatilis universalis FAM5T, a methylotrophic representative of the order Rhodocyclales.</title>
        <authorList>
            <person name="Kittichotirat W."/>
            <person name="Good N.M."/>
            <person name="Hall R."/>
            <person name="Bringel F."/>
            <person name="Lajus A."/>
            <person name="Medigue C."/>
            <person name="Smalley N.E."/>
            <person name="Beck D."/>
            <person name="Bumgarner R."/>
            <person name="Vuilleumier S."/>
            <person name="Kalyuzhnaya M.G."/>
        </authorList>
    </citation>
    <scope>NUCLEOTIDE SEQUENCE [LARGE SCALE GENOMIC DNA]</scope>
    <source>
        <strain evidence="3">ATCC BAA-1314 / JCM 13912 / FAM5</strain>
    </source>
</reference>
<protein>
    <submittedName>
        <fullName evidence="2">Membrane protein</fullName>
    </submittedName>
</protein>
<organism evidence="2 3">
    <name type="scientific">Methyloversatilis universalis (strain ATCC BAA-1314 / DSM 25237 / JCM 13912 / CCUG 52030 / FAM5)</name>
    <dbReference type="NCBI Taxonomy" id="1000565"/>
    <lineage>
        <taxon>Bacteria</taxon>
        <taxon>Pseudomonadati</taxon>
        <taxon>Pseudomonadota</taxon>
        <taxon>Betaproteobacteria</taxon>
        <taxon>Nitrosomonadales</taxon>
        <taxon>Sterolibacteriaceae</taxon>
        <taxon>Methyloversatilis</taxon>
    </lineage>
</organism>
<dbReference type="PANTHER" id="PTHR34351:SF1">
    <property type="entry name" value="SLR1927 PROTEIN"/>
    <property type="match status" value="1"/>
</dbReference>
<dbReference type="EMBL" id="AFHG01000052">
    <property type="protein sequence ID" value="EGK71294.1"/>
    <property type="molecule type" value="Genomic_DNA"/>
</dbReference>
<feature type="transmembrane region" description="Helical" evidence="1">
    <location>
        <begin position="60"/>
        <end position="80"/>
    </location>
</feature>
<dbReference type="Proteomes" id="UP000005019">
    <property type="component" value="Unassembled WGS sequence"/>
</dbReference>
<comment type="caution">
    <text evidence="2">The sequence shown here is derived from an EMBL/GenBank/DDBJ whole genome shotgun (WGS) entry which is preliminary data.</text>
</comment>
<feature type="transmembrane region" description="Helical" evidence="1">
    <location>
        <begin position="31"/>
        <end position="54"/>
    </location>
</feature>
<evidence type="ECO:0000313" key="3">
    <source>
        <dbReference type="Proteomes" id="UP000005019"/>
    </source>
</evidence>
<gene>
    <name evidence="2" type="ORF">METUNv1_02684</name>
</gene>
<dbReference type="PANTHER" id="PTHR34351">
    <property type="entry name" value="SLR1927 PROTEIN-RELATED"/>
    <property type="match status" value="1"/>
</dbReference>
<dbReference type="STRING" id="1000565.METUNv1_02684"/>
<accession>F5REG3</accession>
<name>F5REG3_METUF</name>
<keyword evidence="1" id="KW-0472">Membrane</keyword>